<dbReference type="InterPro" id="IPR023198">
    <property type="entry name" value="PGP-like_dom2"/>
</dbReference>
<reference evidence="4" key="1">
    <citation type="submission" date="2018-12" db="EMBL/GenBank/DDBJ databases">
        <authorList>
            <person name="Sun L."/>
            <person name="Chen Z."/>
        </authorList>
    </citation>
    <scope>NUCLEOTIDE SEQUENCE [LARGE SCALE GENOMIC DNA]</scope>
    <source>
        <strain evidence="4">DSM 16012</strain>
    </source>
</reference>
<dbReference type="PRINTS" id="PR00413">
    <property type="entry name" value="HADHALOGNASE"/>
</dbReference>
<dbReference type="AlphaFoldDB" id="A0A451GCQ7"/>
<dbReference type="GO" id="GO:0005829">
    <property type="term" value="C:cytosol"/>
    <property type="evidence" value="ECO:0007669"/>
    <property type="project" value="TreeGrafter"/>
</dbReference>
<comment type="catalytic activity">
    <reaction evidence="3">
        <text>diphosphate + H2O = 2 phosphate + H(+)</text>
        <dbReference type="Rhea" id="RHEA:24576"/>
        <dbReference type="ChEBI" id="CHEBI:15377"/>
        <dbReference type="ChEBI" id="CHEBI:15378"/>
        <dbReference type="ChEBI" id="CHEBI:33019"/>
        <dbReference type="ChEBI" id="CHEBI:43474"/>
        <dbReference type="EC" id="3.6.1.1"/>
    </reaction>
</comment>
<protein>
    <recommendedName>
        <fullName evidence="3">Pyrophosphatase PpaX</fullName>
        <ecNumber evidence="3">3.6.1.1</ecNumber>
    </recommendedName>
</protein>
<dbReference type="GO" id="GO:0006281">
    <property type="term" value="P:DNA repair"/>
    <property type="evidence" value="ECO:0007669"/>
    <property type="project" value="TreeGrafter"/>
</dbReference>
<dbReference type="InterPro" id="IPR023214">
    <property type="entry name" value="HAD_sf"/>
</dbReference>
<evidence type="ECO:0000256" key="1">
    <source>
        <dbReference type="ARBA" id="ARBA00022801"/>
    </source>
</evidence>
<dbReference type="SFLD" id="SFLDG01129">
    <property type="entry name" value="C1.5:_HAD__Beta-PGM__Phosphata"/>
    <property type="match status" value="1"/>
</dbReference>
<dbReference type="InterPro" id="IPR036412">
    <property type="entry name" value="HAD-like_sf"/>
</dbReference>
<dbReference type="InterPro" id="IPR050155">
    <property type="entry name" value="HAD-like_hydrolase_sf"/>
</dbReference>
<dbReference type="SFLD" id="SFLDG01135">
    <property type="entry name" value="C1.5.6:_HAD__Beta-PGM__Phospha"/>
    <property type="match status" value="1"/>
</dbReference>
<gene>
    <name evidence="3 4" type="primary">ppaX</name>
    <name evidence="4" type="ORF">D4N35_005255</name>
</gene>
<name>A0A451GCQ7_9BACI</name>
<dbReference type="Pfam" id="PF13419">
    <property type="entry name" value="HAD_2"/>
    <property type="match status" value="1"/>
</dbReference>
<evidence type="ECO:0000256" key="2">
    <source>
        <dbReference type="ARBA" id="ARBA00022842"/>
    </source>
</evidence>
<dbReference type="SUPFAM" id="SSF56784">
    <property type="entry name" value="HAD-like"/>
    <property type="match status" value="1"/>
</dbReference>
<dbReference type="PANTHER" id="PTHR43434:SF26">
    <property type="entry name" value="PYROPHOSPHATASE PPAX"/>
    <property type="match status" value="1"/>
</dbReference>
<comment type="similarity">
    <text evidence="3">Belongs to the HAD-like hydrolase superfamily. PpaX family.</text>
</comment>
<dbReference type="EMBL" id="QYTU02000007">
    <property type="protein sequence ID" value="RWR13179.1"/>
    <property type="molecule type" value="Genomic_DNA"/>
</dbReference>
<dbReference type="GO" id="GO:0008967">
    <property type="term" value="F:phosphoglycolate phosphatase activity"/>
    <property type="evidence" value="ECO:0007669"/>
    <property type="project" value="TreeGrafter"/>
</dbReference>
<comment type="function">
    <text evidence="3">Hydrolyzes pyrophosphate formed during P-Ser-HPr dephosphorylation by HPrK/P. Might play a role in controlling the intracellular pyrophosphate pool.</text>
</comment>
<keyword evidence="5" id="KW-1185">Reference proteome</keyword>
<dbReference type="NCBIfam" id="TIGR01509">
    <property type="entry name" value="HAD-SF-IA-v3"/>
    <property type="match status" value="1"/>
</dbReference>
<dbReference type="OrthoDB" id="9807630at2"/>
<comment type="cofactor">
    <cofactor evidence="3">
        <name>Mg(2+)</name>
        <dbReference type="ChEBI" id="CHEBI:18420"/>
    </cofactor>
</comment>
<accession>A0A451GCQ7</accession>
<keyword evidence="2 3" id="KW-0460">Magnesium</keyword>
<dbReference type="EC" id="3.6.1.1" evidence="3"/>
<dbReference type="PANTHER" id="PTHR43434">
    <property type="entry name" value="PHOSPHOGLYCOLATE PHOSPHATASE"/>
    <property type="match status" value="1"/>
</dbReference>
<organism evidence="4 5">
    <name type="scientific">Siminovitchia fortis</name>
    <dbReference type="NCBI Taxonomy" id="254758"/>
    <lineage>
        <taxon>Bacteria</taxon>
        <taxon>Bacillati</taxon>
        <taxon>Bacillota</taxon>
        <taxon>Bacilli</taxon>
        <taxon>Bacillales</taxon>
        <taxon>Bacillaceae</taxon>
        <taxon>Siminovitchia</taxon>
    </lineage>
</organism>
<evidence type="ECO:0000256" key="3">
    <source>
        <dbReference type="HAMAP-Rule" id="MF_01250"/>
    </source>
</evidence>
<feature type="active site" description="Nucleophile" evidence="3">
    <location>
        <position position="47"/>
    </location>
</feature>
<dbReference type="Proteomes" id="UP000273811">
    <property type="component" value="Unassembled WGS sequence"/>
</dbReference>
<dbReference type="GO" id="GO:0004427">
    <property type="term" value="F:inorganic diphosphate phosphatase activity"/>
    <property type="evidence" value="ECO:0007669"/>
    <property type="project" value="UniProtKB-UniRule"/>
</dbReference>
<dbReference type="CDD" id="cd02616">
    <property type="entry name" value="HAD_PPase"/>
    <property type="match status" value="1"/>
</dbReference>
<proteinExistence type="inferred from homology"/>
<keyword evidence="1 3" id="KW-0378">Hydrolase</keyword>
<dbReference type="InterPro" id="IPR006439">
    <property type="entry name" value="HAD-SF_hydro_IA"/>
</dbReference>
<evidence type="ECO:0000313" key="5">
    <source>
        <dbReference type="Proteomes" id="UP000273811"/>
    </source>
</evidence>
<dbReference type="HAMAP" id="MF_01250">
    <property type="entry name" value="Pyrophosphat_PpaX"/>
    <property type="match status" value="1"/>
</dbReference>
<evidence type="ECO:0000313" key="4">
    <source>
        <dbReference type="EMBL" id="RWR13179.1"/>
    </source>
</evidence>
<comment type="caution">
    <text evidence="4">The sequence shown here is derived from an EMBL/GenBank/DDBJ whole genome shotgun (WGS) entry which is preliminary data.</text>
</comment>
<sequence>MGENDECIKRQCCQNGLGIHQDARNEGKHIERESCIVTDKINTLLFDLDGTLLDTNELIITSYLHVFEKFYPGRFTRKDVLPFLGPPLIDAFVSVDPEKAEEMVDVYRKFNAEKHDLLVHEFEGVYETIRSLHENNFKMAIVSTKIRKTVLKGLALANLDKFFDVVVTLDEVEKAKPDPEPLEKALAALESKPGEAMMIGDNYHDILGGKNAGTYTCGVAWSVKGADYLKQYEPDFMLDRMSDLLGIVGVGVR</sequence>
<dbReference type="Gene3D" id="1.10.150.240">
    <property type="entry name" value="Putative phosphatase, domain 2"/>
    <property type="match status" value="1"/>
</dbReference>
<dbReference type="InterPro" id="IPR023733">
    <property type="entry name" value="Pyrophosphatase_Ppax"/>
</dbReference>
<dbReference type="NCBIfam" id="TIGR01549">
    <property type="entry name" value="HAD-SF-IA-v1"/>
    <property type="match status" value="1"/>
</dbReference>
<dbReference type="Gene3D" id="3.40.50.1000">
    <property type="entry name" value="HAD superfamily/HAD-like"/>
    <property type="match status" value="1"/>
</dbReference>
<dbReference type="InterPro" id="IPR041492">
    <property type="entry name" value="HAD_2"/>
</dbReference>
<dbReference type="FunFam" id="3.40.50.1000:FF:000022">
    <property type="entry name" value="Phosphoglycolate phosphatase"/>
    <property type="match status" value="1"/>
</dbReference>
<dbReference type="SFLD" id="SFLDS00003">
    <property type="entry name" value="Haloacid_Dehalogenase"/>
    <property type="match status" value="1"/>
</dbReference>
<dbReference type="GO" id="GO:0000287">
    <property type="term" value="F:magnesium ion binding"/>
    <property type="evidence" value="ECO:0007669"/>
    <property type="project" value="UniProtKB-UniRule"/>
</dbReference>
<dbReference type="NCBIfam" id="NF009804">
    <property type="entry name" value="PRK13288.1"/>
    <property type="match status" value="1"/>
</dbReference>